<comment type="similarity">
    <text evidence="3">Belongs to the metallo-dependent hydrolases superfamily. DHOase family. Class II DHOase subfamily.</text>
</comment>
<dbReference type="InterPro" id="IPR006680">
    <property type="entry name" value="Amidohydro-rel"/>
</dbReference>
<evidence type="ECO:0000256" key="5">
    <source>
        <dbReference type="ARBA" id="ARBA00022723"/>
    </source>
</evidence>
<keyword evidence="6 10" id="KW-0378">Hydrolase</keyword>
<dbReference type="SUPFAM" id="SSF51556">
    <property type="entry name" value="Metallo-dependent hydrolases"/>
    <property type="match status" value="1"/>
</dbReference>
<dbReference type="GO" id="GO:0004151">
    <property type="term" value="F:dihydroorotase activity"/>
    <property type="evidence" value="ECO:0007669"/>
    <property type="project" value="UniProtKB-EC"/>
</dbReference>
<comment type="function">
    <text evidence="1">Catalyzes the reversible cyclization of carbamoyl aspartate to dihydroorotate.</text>
</comment>
<protein>
    <recommendedName>
        <fullName evidence="4">dihydroorotase</fullName>
        <ecNumber evidence="4">3.5.2.3</ecNumber>
    </recommendedName>
</protein>
<dbReference type="UniPathway" id="UPA00070">
    <property type="reaction ID" value="UER00117"/>
</dbReference>
<evidence type="ECO:0000259" key="9">
    <source>
        <dbReference type="Pfam" id="PF01979"/>
    </source>
</evidence>
<dbReference type="Pfam" id="PF01979">
    <property type="entry name" value="Amidohydro_1"/>
    <property type="match status" value="1"/>
</dbReference>
<dbReference type="GO" id="GO:0044205">
    <property type="term" value="P:'de novo' UMP biosynthetic process"/>
    <property type="evidence" value="ECO:0007669"/>
    <property type="project" value="UniProtKB-UniPathway"/>
</dbReference>
<dbReference type="GO" id="GO:0005829">
    <property type="term" value="C:cytosol"/>
    <property type="evidence" value="ECO:0007669"/>
    <property type="project" value="TreeGrafter"/>
</dbReference>
<evidence type="ECO:0000313" key="11">
    <source>
        <dbReference type="Proteomes" id="UP000019194"/>
    </source>
</evidence>
<dbReference type="PANTHER" id="PTHR43137">
    <property type="entry name" value="DIHYDROOROTASE"/>
    <property type="match status" value="1"/>
</dbReference>
<dbReference type="Gene3D" id="3.20.20.140">
    <property type="entry name" value="Metal-dependent hydrolases"/>
    <property type="match status" value="1"/>
</dbReference>
<evidence type="ECO:0000256" key="6">
    <source>
        <dbReference type="ARBA" id="ARBA00022801"/>
    </source>
</evidence>
<dbReference type="InterPro" id="IPR002195">
    <property type="entry name" value="Dihydroorotase_CS"/>
</dbReference>
<dbReference type="GO" id="GO:0006207">
    <property type="term" value="P:'de novo' pyrimidine nucleobase biosynthetic process"/>
    <property type="evidence" value="ECO:0007669"/>
    <property type="project" value="TreeGrafter"/>
</dbReference>
<evidence type="ECO:0000313" key="10">
    <source>
        <dbReference type="EMBL" id="CDL38945.1"/>
    </source>
</evidence>
<evidence type="ECO:0000256" key="3">
    <source>
        <dbReference type="ARBA" id="ARBA00005631"/>
    </source>
</evidence>
<dbReference type="InterPro" id="IPR032466">
    <property type="entry name" value="Metal_Hydrolase"/>
</dbReference>
<proteinExistence type="inferred from homology"/>
<dbReference type="InterPro" id="IPR004721">
    <property type="entry name" value="DHOdimr"/>
</dbReference>
<evidence type="ECO:0000256" key="2">
    <source>
        <dbReference type="ARBA" id="ARBA00004880"/>
    </source>
</evidence>
<comment type="caution">
    <text evidence="10">The sequence shown here is derived from an EMBL/GenBank/DDBJ whole genome shotgun (WGS) entry which is preliminary data.</text>
</comment>
<accession>A0A7G2IP22</accession>
<keyword evidence="7" id="KW-0862">Zinc</keyword>
<feature type="domain" description="Amidohydrolase-related" evidence="9">
    <location>
        <begin position="15"/>
        <end position="115"/>
    </location>
</feature>
<dbReference type="AlphaFoldDB" id="A0A7G2IP22"/>
<dbReference type="PROSITE" id="PS00482">
    <property type="entry name" value="DIHYDROOROTASE_1"/>
    <property type="match status" value="1"/>
</dbReference>
<name>A0A7G2IP22_CITFR</name>
<dbReference type="EMBL" id="CBWP010000053">
    <property type="protein sequence ID" value="CDL38945.1"/>
    <property type="molecule type" value="Genomic_DNA"/>
</dbReference>
<dbReference type="EC" id="3.5.2.3" evidence="4"/>
<dbReference type="PANTHER" id="PTHR43137:SF1">
    <property type="entry name" value="DIHYDROOROTASE"/>
    <property type="match status" value="1"/>
</dbReference>
<reference evidence="10 11" key="1">
    <citation type="submission" date="2013-10" db="EMBL/GenBank/DDBJ databases">
        <title>Antibiotic resistance diversity of beta-lactamase producers in the General Hospital Vienna.</title>
        <authorList>
            <person name="Barisic I."/>
            <person name="Mitteregger D."/>
            <person name="Hirschl A.M."/>
            <person name="Noehammer C."/>
            <person name="Wiesinger-Mayr H."/>
        </authorList>
    </citation>
    <scope>NUCLEOTIDE SEQUENCE [LARGE SCALE GENOMIC DNA]</scope>
    <source>
        <strain evidence="10 11">ISC11</strain>
    </source>
</reference>
<organism evidence="10 11">
    <name type="scientific">Citrobacter freundii</name>
    <dbReference type="NCBI Taxonomy" id="546"/>
    <lineage>
        <taxon>Bacteria</taxon>
        <taxon>Pseudomonadati</taxon>
        <taxon>Pseudomonadota</taxon>
        <taxon>Gammaproteobacteria</taxon>
        <taxon>Enterobacterales</taxon>
        <taxon>Enterobacteriaceae</taxon>
        <taxon>Citrobacter</taxon>
        <taxon>Citrobacter freundii complex</taxon>
    </lineage>
</organism>
<dbReference type="Proteomes" id="UP000019194">
    <property type="component" value="Unassembled WGS sequence"/>
</dbReference>
<keyword evidence="5" id="KW-0479">Metal-binding</keyword>
<evidence type="ECO:0000256" key="8">
    <source>
        <dbReference type="ARBA" id="ARBA00022975"/>
    </source>
</evidence>
<sequence length="158" mass="17768">MTAPSQVLKIRRPDDWHLHFRDGDMLKTVVPYTSEVYGRAIVMPNLVPPVTTVDAAIAYRQRILDAVPAGHDFTPLMTCYLTDTLDPNELERGFNEGVFTAAKLYPANATTNSTHGVTSIDAIMPVLERMEKIGYATAGARRSHACRYRYFRSRSTLY</sequence>
<dbReference type="GO" id="GO:0046872">
    <property type="term" value="F:metal ion binding"/>
    <property type="evidence" value="ECO:0007669"/>
    <property type="project" value="UniProtKB-KW"/>
</dbReference>
<evidence type="ECO:0000256" key="4">
    <source>
        <dbReference type="ARBA" id="ARBA00012860"/>
    </source>
</evidence>
<evidence type="ECO:0000256" key="7">
    <source>
        <dbReference type="ARBA" id="ARBA00022833"/>
    </source>
</evidence>
<comment type="pathway">
    <text evidence="2">Pyrimidine metabolism; UMP biosynthesis via de novo pathway; (S)-dihydroorotate from bicarbonate: step 3/3.</text>
</comment>
<keyword evidence="8" id="KW-0665">Pyrimidine biosynthesis</keyword>
<evidence type="ECO:0000256" key="1">
    <source>
        <dbReference type="ARBA" id="ARBA00002368"/>
    </source>
</evidence>